<accession>A0A377C5I1</accession>
<proteinExistence type="predicted"/>
<gene>
    <name evidence="1" type="ORF">NCTC13148_03622</name>
</gene>
<dbReference type="Proteomes" id="UP000254255">
    <property type="component" value="Unassembled WGS sequence"/>
</dbReference>
<evidence type="ECO:0000313" key="1">
    <source>
        <dbReference type="EMBL" id="STL85394.1"/>
    </source>
</evidence>
<name>A0A377C5I1_ECOLX</name>
<evidence type="ECO:0000313" key="2">
    <source>
        <dbReference type="Proteomes" id="UP000254255"/>
    </source>
</evidence>
<dbReference type="AlphaFoldDB" id="A0A377C5I1"/>
<sequence>MRQRQDEVFSVVVENPEGQFIVMILTINRVELHVVQGVMHPAEVPLVPEAQTVHILRTRTPGKSVDSSAIVPHRKLLTKNTVGITQEFNRFKILAPAKFVRDPLPLTAVVAINH</sequence>
<dbReference type="EMBL" id="UGET01000004">
    <property type="protein sequence ID" value="STL85394.1"/>
    <property type="molecule type" value="Genomic_DNA"/>
</dbReference>
<protein>
    <submittedName>
        <fullName evidence="1">Uncharacterized protein</fullName>
    </submittedName>
</protein>
<reference evidence="1 2" key="1">
    <citation type="submission" date="2018-06" db="EMBL/GenBank/DDBJ databases">
        <authorList>
            <consortium name="Pathogen Informatics"/>
            <person name="Doyle S."/>
        </authorList>
    </citation>
    <scope>NUCLEOTIDE SEQUENCE [LARGE SCALE GENOMIC DNA]</scope>
    <source>
        <strain evidence="1 2">NCTC13148</strain>
    </source>
</reference>
<organism evidence="1 2">
    <name type="scientific">Escherichia coli</name>
    <dbReference type="NCBI Taxonomy" id="562"/>
    <lineage>
        <taxon>Bacteria</taxon>
        <taxon>Pseudomonadati</taxon>
        <taxon>Pseudomonadota</taxon>
        <taxon>Gammaproteobacteria</taxon>
        <taxon>Enterobacterales</taxon>
        <taxon>Enterobacteriaceae</taxon>
        <taxon>Escherichia</taxon>
    </lineage>
</organism>